<dbReference type="InterPro" id="IPR001584">
    <property type="entry name" value="Integrase_cat-core"/>
</dbReference>
<organism evidence="9 10">
    <name type="scientific">Ranitomeya imitator</name>
    <name type="common">mimic poison frog</name>
    <dbReference type="NCBI Taxonomy" id="111125"/>
    <lineage>
        <taxon>Eukaryota</taxon>
        <taxon>Metazoa</taxon>
        <taxon>Chordata</taxon>
        <taxon>Craniata</taxon>
        <taxon>Vertebrata</taxon>
        <taxon>Euteleostomi</taxon>
        <taxon>Amphibia</taxon>
        <taxon>Batrachia</taxon>
        <taxon>Anura</taxon>
        <taxon>Neobatrachia</taxon>
        <taxon>Hyloidea</taxon>
        <taxon>Dendrobatidae</taxon>
        <taxon>Dendrobatinae</taxon>
        <taxon>Ranitomeya</taxon>
    </lineage>
</organism>
<evidence type="ECO:0000256" key="5">
    <source>
        <dbReference type="ARBA" id="ARBA00022490"/>
    </source>
</evidence>
<comment type="similarity">
    <text evidence="3">Belongs to the Refilin family.</text>
</comment>
<keyword evidence="10" id="KW-1185">Reference proteome</keyword>
<dbReference type="Proteomes" id="UP001176940">
    <property type="component" value="Unassembled WGS sequence"/>
</dbReference>
<dbReference type="Gene3D" id="2.40.50.40">
    <property type="match status" value="1"/>
</dbReference>
<dbReference type="InterPro" id="IPR023780">
    <property type="entry name" value="Chromo_domain"/>
</dbReference>
<evidence type="ECO:0000256" key="6">
    <source>
        <dbReference type="ARBA" id="ARBA00023212"/>
    </source>
</evidence>
<dbReference type="PANTHER" id="PTHR31848:SF0">
    <property type="entry name" value="REFILIN-A"/>
    <property type="match status" value="1"/>
</dbReference>
<dbReference type="CDD" id="cd00024">
    <property type="entry name" value="CD_CSD"/>
    <property type="match status" value="1"/>
</dbReference>
<evidence type="ECO:0000259" key="8">
    <source>
        <dbReference type="PROSITE" id="PS50994"/>
    </source>
</evidence>
<evidence type="ECO:0000256" key="3">
    <source>
        <dbReference type="ARBA" id="ARBA00009886"/>
    </source>
</evidence>
<protein>
    <submittedName>
        <fullName evidence="9">Uncharacterized protein</fullName>
    </submittedName>
</protein>
<gene>
    <name evidence="9" type="ORF">RIMI_LOCUS15520358</name>
</gene>
<comment type="subunit">
    <text evidence="4">Interacts with FLNA and FLNB.</text>
</comment>
<dbReference type="PANTHER" id="PTHR31848">
    <property type="match status" value="1"/>
</dbReference>
<comment type="caution">
    <text evidence="9">The sequence shown here is derived from an EMBL/GenBank/DDBJ whole genome shotgun (WGS) entry which is preliminary data.</text>
</comment>
<evidence type="ECO:0000256" key="2">
    <source>
        <dbReference type="ARBA" id="ARBA00004245"/>
    </source>
</evidence>
<name>A0ABN9M1D4_9NEOB</name>
<accession>A0ABN9M1D4</accession>
<dbReference type="SUPFAM" id="SSF53098">
    <property type="entry name" value="Ribonuclease H-like"/>
    <property type="match status" value="1"/>
</dbReference>
<dbReference type="InterPro" id="IPR036397">
    <property type="entry name" value="RNaseH_sf"/>
</dbReference>
<dbReference type="InterPro" id="IPR012337">
    <property type="entry name" value="RNaseH-like_sf"/>
</dbReference>
<keyword evidence="6" id="KW-0206">Cytoskeleton</keyword>
<dbReference type="SUPFAM" id="SSF54160">
    <property type="entry name" value="Chromo domain-like"/>
    <property type="match status" value="1"/>
</dbReference>
<sequence>MSHFIALPALPNAKTLAQVFIKEVVRLHGIPSDIVSDRGVQFISKFWRASCSRLGTHLSFSSAFHPQSIGQTERVNQNLETYLRCFISENQEDWVKYLPLAEFAINNCTHESTEGCSIIQSVLFTSISVLVDGNLEFQISRVMDSRLVRRSLQYLVHWRGYGPEERTWVPAADVHAVSQHPQYNILTVSIPQYNIPTVSIPQYNIPTVSIPQYNFPTVSIPQYNIPTVSIPQYNIPKVSFALYNIPTACIHQYNIPTASIPQYNIPTAHIPQYNIPTVSIPQYNIPTASIPQYNIPTVSIPQYNILPVSIPQYNIPTVSIPQYNIPTVSFAQYNIPTACIHQYNIPTASIPQYNIPTAHIPQYNILTVSIPQYNIPTIPYLLLSNSPPEARPRMHPVVFGESIEVNPEPVQEIRCNSEIKYDSEKHFRDHVFYAPIPTVTSFSETIISAPNCTWRNYKSQLVFEPRNKPLRFESTTIIYPKHAKNIYRTTLNYNCGGPKKWFASSVHLELCEETSPCMIYSDDL</sequence>
<dbReference type="Gene3D" id="3.30.420.10">
    <property type="entry name" value="Ribonuclease H-like superfamily/Ribonuclease H"/>
    <property type="match status" value="1"/>
</dbReference>
<evidence type="ECO:0000313" key="9">
    <source>
        <dbReference type="EMBL" id="CAJ0956415.1"/>
    </source>
</evidence>
<evidence type="ECO:0000256" key="1">
    <source>
        <dbReference type="ARBA" id="ARBA00004123"/>
    </source>
</evidence>
<dbReference type="PROSITE" id="PS50994">
    <property type="entry name" value="INTEGRASE"/>
    <property type="match status" value="1"/>
</dbReference>
<dbReference type="Pfam" id="PF00385">
    <property type="entry name" value="Chromo"/>
    <property type="match status" value="1"/>
</dbReference>
<evidence type="ECO:0000256" key="4">
    <source>
        <dbReference type="ARBA" id="ARBA00011189"/>
    </source>
</evidence>
<reference evidence="9" key="1">
    <citation type="submission" date="2023-07" db="EMBL/GenBank/DDBJ databases">
        <authorList>
            <person name="Stuckert A."/>
        </authorList>
    </citation>
    <scope>NUCLEOTIDE SEQUENCE</scope>
</reference>
<evidence type="ECO:0000313" key="10">
    <source>
        <dbReference type="Proteomes" id="UP001176940"/>
    </source>
</evidence>
<dbReference type="InterPro" id="IPR000953">
    <property type="entry name" value="Chromo/chromo_shadow_dom"/>
</dbReference>
<comment type="subcellular location">
    <subcellularLocation>
        <location evidence="2">Cytoplasm</location>
        <location evidence="2">Cytoskeleton</location>
    </subcellularLocation>
    <subcellularLocation>
        <location evidence="1">Nucleus</location>
    </subcellularLocation>
</comment>
<proteinExistence type="inferred from homology"/>
<dbReference type="Pfam" id="PF15068">
    <property type="entry name" value="FAM101"/>
    <property type="match status" value="1"/>
</dbReference>
<dbReference type="SMART" id="SM00298">
    <property type="entry name" value="CHROMO"/>
    <property type="match status" value="1"/>
</dbReference>
<dbReference type="EMBL" id="CAUEEQ010041821">
    <property type="protein sequence ID" value="CAJ0956415.1"/>
    <property type="molecule type" value="Genomic_DNA"/>
</dbReference>
<evidence type="ECO:0000259" key="7">
    <source>
        <dbReference type="PROSITE" id="PS50013"/>
    </source>
</evidence>
<feature type="domain" description="Integrase catalytic" evidence="8">
    <location>
        <begin position="1"/>
        <end position="126"/>
    </location>
</feature>
<feature type="domain" description="Chromo" evidence="7">
    <location>
        <begin position="137"/>
        <end position="182"/>
    </location>
</feature>
<keyword evidence="5" id="KW-0963">Cytoplasm</keyword>
<dbReference type="InterPro" id="IPR016197">
    <property type="entry name" value="Chromo-like_dom_sf"/>
</dbReference>
<dbReference type="PROSITE" id="PS50013">
    <property type="entry name" value="CHROMO_2"/>
    <property type="match status" value="1"/>
</dbReference>
<dbReference type="InterPro" id="IPR028215">
    <property type="entry name" value="Refilin"/>
</dbReference>